<keyword evidence="2 5" id="KW-0547">Nucleotide-binding</keyword>
<evidence type="ECO:0000256" key="2">
    <source>
        <dbReference type="ARBA" id="ARBA00022741"/>
    </source>
</evidence>
<proteinExistence type="inferred from homology"/>
<comment type="catalytic activity">
    <reaction evidence="5">
        <text>D-glucose + ATP = D-glucose 6-phosphate + ADP + H(+)</text>
        <dbReference type="Rhea" id="RHEA:17825"/>
        <dbReference type="ChEBI" id="CHEBI:4167"/>
        <dbReference type="ChEBI" id="CHEBI:15378"/>
        <dbReference type="ChEBI" id="CHEBI:30616"/>
        <dbReference type="ChEBI" id="CHEBI:61548"/>
        <dbReference type="ChEBI" id="CHEBI:456216"/>
        <dbReference type="EC" id="2.7.1.2"/>
    </reaction>
</comment>
<evidence type="ECO:0000256" key="5">
    <source>
        <dbReference type="HAMAP-Rule" id="MF_00524"/>
    </source>
</evidence>
<evidence type="ECO:0000313" key="8">
    <source>
        <dbReference type="Proteomes" id="UP000190341"/>
    </source>
</evidence>
<dbReference type="EMBL" id="FUZV01000001">
    <property type="protein sequence ID" value="SKC41113.1"/>
    <property type="molecule type" value="Genomic_DNA"/>
</dbReference>
<dbReference type="Proteomes" id="UP000190341">
    <property type="component" value="Unassembled WGS sequence"/>
</dbReference>
<dbReference type="InterPro" id="IPR043129">
    <property type="entry name" value="ATPase_NBD"/>
</dbReference>
<dbReference type="AlphaFoldDB" id="A0A1T5IQ95"/>
<dbReference type="Gene3D" id="3.40.367.20">
    <property type="match status" value="1"/>
</dbReference>
<comment type="subcellular location">
    <subcellularLocation>
        <location evidence="5">Cytoplasm</location>
    </subcellularLocation>
</comment>
<name>A0A1T5IQ95_9GAMM</name>
<evidence type="ECO:0000256" key="6">
    <source>
        <dbReference type="RuleBase" id="RU004046"/>
    </source>
</evidence>
<evidence type="ECO:0000256" key="4">
    <source>
        <dbReference type="ARBA" id="ARBA00022840"/>
    </source>
</evidence>
<dbReference type="GO" id="GO:0006096">
    <property type="term" value="P:glycolytic process"/>
    <property type="evidence" value="ECO:0007669"/>
    <property type="project" value="UniProtKB-UniRule"/>
</dbReference>
<dbReference type="GO" id="GO:0005524">
    <property type="term" value="F:ATP binding"/>
    <property type="evidence" value="ECO:0007669"/>
    <property type="project" value="UniProtKB-UniRule"/>
</dbReference>
<keyword evidence="5" id="KW-0324">Glycolysis</keyword>
<keyword evidence="1 5" id="KW-0808">Transferase</keyword>
<sequence>MSSEKRVLLADIGGTNARFALADTQAPSPLLDDSVRGFAVADFPSLADAAAHYLKEIADEDAADKSRDIEVRNGVFAVAGRVDGDEARITNHPWVISLSRTRDALGFDGLRLVNDFAAQAMALPWLGRDDVVSIGIPEWAPEHRPQHCTYGVIGPGTGLGVGGLIIRDGHTFPLETEGGHVSFAPGTPQEIDVLKQLSAQFGRVSIERLICGPGLVNVHRALCEIAGEDPGNLQPADVTARAAMGDVRSANAIDVFCAVFGAVTGDLVLTLGAWDGVFLTGGLVPKLLTSLQHSGFRQRFEHKGRFSATMGRIPTLAIVHPRPGLLGAAAIAVESYPG</sequence>
<dbReference type="GO" id="GO:0004340">
    <property type="term" value="F:glucokinase activity"/>
    <property type="evidence" value="ECO:0007669"/>
    <property type="project" value="UniProtKB-UniRule"/>
</dbReference>
<gene>
    <name evidence="5" type="primary">glk</name>
    <name evidence="7" type="ORF">SAMN06296058_0140</name>
</gene>
<keyword evidence="4 5" id="KW-0067">ATP-binding</keyword>
<dbReference type="OrthoDB" id="9800595at2"/>
<protein>
    <recommendedName>
        <fullName evidence="5">Glucokinase</fullName>
        <ecNumber evidence="5">2.7.1.2</ecNumber>
    </recommendedName>
    <alternativeName>
        <fullName evidence="5">Glucose kinase</fullName>
    </alternativeName>
</protein>
<dbReference type="PANTHER" id="PTHR47690">
    <property type="entry name" value="GLUCOKINASE"/>
    <property type="match status" value="1"/>
</dbReference>
<dbReference type="GO" id="GO:0005536">
    <property type="term" value="F:D-glucose binding"/>
    <property type="evidence" value="ECO:0007669"/>
    <property type="project" value="InterPro"/>
</dbReference>
<reference evidence="7 8" key="1">
    <citation type="submission" date="2017-02" db="EMBL/GenBank/DDBJ databases">
        <authorList>
            <person name="Peterson S.W."/>
        </authorList>
    </citation>
    <scope>NUCLEOTIDE SEQUENCE [LARGE SCALE GENOMIC DNA]</scope>
    <source>
        <strain evidence="7 8">P15</strain>
    </source>
</reference>
<accession>A0A1T5IQ95</accession>
<dbReference type="InterPro" id="IPR003836">
    <property type="entry name" value="Glucokinase"/>
</dbReference>
<dbReference type="NCBIfam" id="TIGR00749">
    <property type="entry name" value="glk"/>
    <property type="match status" value="1"/>
</dbReference>
<evidence type="ECO:0000256" key="3">
    <source>
        <dbReference type="ARBA" id="ARBA00022777"/>
    </source>
</evidence>
<dbReference type="HAMAP" id="MF_00524">
    <property type="entry name" value="Glucokinase"/>
    <property type="match status" value="1"/>
</dbReference>
<evidence type="ECO:0000313" key="7">
    <source>
        <dbReference type="EMBL" id="SKC41113.1"/>
    </source>
</evidence>
<evidence type="ECO:0000256" key="1">
    <source>
        <dbReference type="ARBA" id="ARBA00022679"/>
    </source>
</evidence>
<comment type="similarity">
    <text evidence="5 6">Belongs to the bacterial glucokinase family.</text>
</comment>
<keyword evidence="3 5" id="KW-0418">Kinase</keyword>
<feature type="binding site" evidence="5">
    <location>
        <begin position="10"/>
        <end position="15"/>
    </location>
    <ligand>
        <name>ATP</name>
        <dbReference type="ChEBI" id="CHEBI:30616"/>
    </ligand>
</feature>
<keyword evidence="5" id="KW-0963">Cytoplasm</keyword>
<dbReference type="RefSeq" id="WP_079722583.1">
    <property type="nucleotide sequence ID" value="NZ_BMCL01000003.1"/>
</dbReference>
<keyword evidence="8" id="KW-1185">Reference proteome</keyword>
<organism evidence="7 8">
    <name type="scientific">Pseudoxanthomonas indica</name>
    <dbReference type="NCBI Taxonomy" id="428993"/>
    <lineage>
        <taxon>Bacteria</taxon>
        <taxon>Pseudomonadati</taxon>
        <taxon>Pseudomonadota</taxon>
        <taxon>Gammaproteobacteria</taxon>
        <taxon>Lysobacterales</taxon>
        <taxon>Lysobacteraceae</taxon>
        <taxon>Pseudoxanthomonas</taxon>
    </lineage>
</organism>
<dbReference type="PANTHER" id="PTHR47690:SF1">
    <property type="entry name" value="GLUCOKINASE"/>
    <property type="match status" value="1"/>
</dbReference>
<dbReference type="Pfam" id="PF02685">
    <property type="entry name" value="Glucokinase"/>
    <property type="match status" value="1"/>
</dbReference>
<dbReference type="STRING" id="428993.SAMN06296058_0140"/>
<dbReference type="InterPro" id="IPR050201">
    <property type="entry name" value="Bacterial_glucokinase"/>
</dbReference>
<dbReference type="Gene3D" id="3.30.420.40">
    <property type="match status" value="1"/>
</dbReference>
<dbReference type="GO" id="GO:0005829">
    <property type="term" value="C:cytosol"/>
    <property type="evidence" value="ECO:0007669"/>
    <property type="project" value="TreeGrafter"/>
</dbReference>
<dbReference type="SUPFAM" id="SSF53067">
    <property type="entry name" value="Actin-like ATPase domain"/>
    <property type="match status" value="1"/>
</dbReference>
<dbReference type="CDD" id="cd24008">
    <property type="entry name" value="ASKHA_NBD_GLK"/>
    <property type="match status" value="1"/>
</dbReference>
<dbReference type="EC" id="2.7.1.2" evidence="5"/>